<protein>
    <submittedName>
        <fullName evidence="1">Uncharacterized protein</fullName>
    </submittedName>
</protein>
<accession>A0A2H3JF21</accession>
<dbReference type="OMA" id="GHAYEYQ"/>
<organism evidence="1 2">
    <name type="scientific">Wolfiporia cocos (strain MD-104)</name>
    <name type="common">Brown rot fungus</name>
    <dbReference type="NCBI Taxonomy" id="742152"/>
    <lineage>
        <taxon>Eukaryota</taxon>
        <taxon>Fungi</taxon>
        <taxon>Dikarya</taxon>
        <taxon>Basidiomycota</taxon>
        <taxon>Agaricomycotina</taxon>
        <taxon>Agaricomycetes</taxon>
        <taxon>Polyporales</taxon>
        <taxon>Phaeolaceae</taxon>
        <taxon>Wolfiporia</taxon>
    </lineage>
</organism>
<name>A0A2H3JF21_WOLCO</name>
<dbReference type="EMBL" id="KB468053">
    <property type="protein sequence ID" value="PCH40135.1"/>
    <property type="molecule type" value="Genomic_DNA"/>
</dbReference>
<keyword evidence="2" id="KW-1185">Reference proteome</keyword>
<evidence type="ECO:0000313" key="1">
    <source>
        <dbReference type="EMBL" id="PCH40135.1"/>
    </source>
</evidence>
<proteinExistence type="predicted"/>
<gene>
    <name evidence="1" type="ORF">WOLCODRAFT_98350</name>
</gene>
<reference evidence="1 2" key="1">
    <citation type="journal article" date="2012" name="Science">
        <title>The Paleozoic origin of enzymatic lignin decomposition reconstructed from 31 fungal genomes.</title>
        <authorList>
            <person name="Floudas D."/>
            <person name="Binder M."/>
            <person name="Riley R."/>
            <person name="Barry K."/>
            <person name="Blanchette R.A."/>
            <person name="Henrissat B."/>
            <person name="Martinez A.T."/>
            <person name="Otillar R."/>
            <person name="Spatafora J.W."/>
            <person name="Yadav J.S."/>
            <person name="Aerts A."/>
            <person name="Benoit I."/>
            <person name="Boyd A."/>
            <person name="Carlson A."/>
            <person name="Copeland A."/>
            <person name="Coutinho P.M."/>
            <person name="de Vries R.P."/>
            <person name="Ferreira P."/>
            <person name="Findley K."/>
            <person name="Foster B."/>
            <person name="Gaskell J."/>
            <person name="Glotzer D."/>
            <person name="Gorecki P."/>
            <person name="Heitman J."/>
            <person name="Hesse C."/>
            <person name="Hori C."/>
            <person name="Igarashi K."/>
            <person name="Jurgens J.A."/>
            <person name="Kallen N."/>
            <person name="Kersten P."/>
            <person name="Kohler A."/>
            <person name="Kuees U."/>
            <person name="Kumar T.K.A."/>
            <person name="Kuo A."/>
            <person name="LaButti K."/>
            <person name="Larrondo L.F."/>
            <person name="Lindquist E."/>
            <person name="Ling A."/>
            <person name="Lombard V."/>
            <person name="Lucas S."/>
            <person name="Lundell T."/>
            <person name="Martin R."/>
            <person name="McLaughlin D.J."/>
            <person name="Morgenstern I."/>
            <person name="Morin E."/>
            <person name="Murat C."/>
            <person name="Nagy L.G."/>
            <person name="Nolan M."/>
            <person name="Ohm R.A."/>
            <person name="Patyshakuliyeva A."/>
            <person name="Rokas A."/>
            <person name="Ruiz-Duenas F.J."/>
            <person name="Sabat G."/>
            <person name="Salamov A."/>
            <person name="Samejima M."/>
            <person name="Schmutz J."/>
            <person name="Slot J.C."/>
            <person name="St John F."/>
            <person name="Stenlid J."/>
            <person name="Sun H."/>
            <person name="Sun S."/>
            <person name="Syed K."/>
            <person name="Tsang A."/>
            <person name="Wiebenga A."/>
            <person name="Young D."/>
            <person name="Pisabarro A."/>
            <person name="Eastwood D.C."/>
            <person name="Martin F."/>
            <person name="Cullen D."/>
            <person name="Grigoriev I.V."/>
            <person name="Hibbett D.S."/>
        </authorList>
    </citation>
    <scope>NUCLEOTIDE SEQUENCE [LARGE SCALE GENOMIC DNA]</scope>
    <source>
        <strain evidence="1 2">MD-104</strain>
    </source>
</reference>
<dbReference type="OrthoDB" id="37659at2759"/>
<sequence length="130" mass="14403">METLYVAHFGHPLLKGAKHWSFLLPTTPGHAYEYQLTGSTYTYAFKAGEVELASLQSCMGRVAVGTIDSARQAEVMEVLEAGPITRGSVDWCCHDWIMYGMTALRERGFSIDALTHEELLSKLAEATVDF</sequence>
<evidence type="ECO:0000313" key="2">
    <source>
        <dbReference type="Proteomes" id="UP000218811"/>
    </source>
</evidence>
<dbReference type="Proteomes" id="UP000218811">
    <property type="component" value="Unassembled WGS sequence"/>
</dbReference>
<dbReference type="AlphaFoldDB" id="A0A2H3JF21"/>